<reference evidence="6 7" key="1">
    <citation type="submission" date="2018-05" db="EMBL/GenBank/DDBJ databases">
        <title>Genome sequencing and assembly of the regulated plant pathogen Lachnellula willkommii and related sister species for the development of diagnostic species identification markers.</title>
        <authorList>
            <person name="Giroux E."/>
            <person name="Bilodeau G."/>
        </authorList>
    </citation>
    <scope>NUCLEOTIDE SEQUENCE [LARGE SCALE GENOMIC DNA]</scope>
    <source>
        <strain evidence="6 7">CBS 172.35</strain>
    </source>
</reference>
<sequence>SQTTWESPTCIFQPEGVKDVQVIVSRLVSKNISFAIRSGGHSVIPGASNINQGVLIDMSRLSGIQYDAANNVALIGAGQRWENVYNHLDNYNVTIVGGRVLDVGVGGLTLGSMLLPYGFLFHSVCTLTLVSGGLSYLSDLYGLACDNVASFEVVLANGSVVNANEESHSDLFWALKVGFNNFGV</sequence>
<keyword evidence="4" id="KW-0560">Oxidoreductase</keyword>
<comment type="similarity">
    <text evidence="1">Belongs to the oxygen-dependent FAD-linked oxidoreductase family.</text>
</comment>
<evidence type="ECO:0000256" key="2">
    <source>
        <dbReference type="ARBA" id="ARBA00022630"/>
    </source>
</evidence>
<evidence type="ECO:0000256" key="4">
    <source>
        <dbReference type="ARBA" id="ARBA00023002"/>
    </source>
</evidence>
<dbReference type="Proteomes" id="UP000315522">
    <property type="component" value="Unassembled WGS sequence"/>
</dbReference>
<evidence type="ECO:0000313" key="7">
    <source>
        <dbReference type="Proteomes" id="UP000315522"/>
    </source>
</evidence>
<dbReference type="InterPro" id="IPR016166">
    <property type="entry name" value="FAD-bd_PCMH"/>
</dbReference>
<keyword evidence="3" id="KW-0274">FAD</keyword>
<comment type="caution">
    <text evidence="6">The sequence shown here is derived from an EMBL/GenBank/DDBJ whole genome shotgun (WGS) entry which is preliminary data.</text>
</comment>
<dbReference type="InterPro" id="IPR006094">
    <property type="entry name" value="Oxid_FAD_bind_N"/>
</dbReference>
<feature type="domain" description="FAD-binding PCMH-type" evidence="5">
    <location>
        <begin position="4"/>
        <end position="184"/>
    </location>
</feature>
<dbReference type="AlphaFoldDB" id="A0A559MJ85"/>
<evidence type="ECO:0000256" key="1">
    <source>
        <dbReference type="ARBA" id="ARBA00005466"/>
    </source>
</evidence>
<keyword evidence="7" id="KW-1185">Reference proteome</keyword>
<dbReference type="Pfam" id="PF01565">
    <property type="entry name" value="FAD_binding_4"/>
    <property type="match status" value="1"/>
</dbReference>
<feature type="non-terminal residue" evidence="6">
    <location>
        <position position="184"/>
    </location>
</feature>
<evidence type="ECO:0000313" key="6">
    <source>
        <dbReference type="EMBL" id="TVY93031.1"/>
    </source>
</evidence>
<dbReference type="InterPro" id="IPR016169">
    <property type="entry name" value="FAD-bd_PCMH_sub2"/>
</dbReference>
<dbReference type="GO" id="GO:0016491">
    <property type="term" value="F:oxidoreductase activity"/>
    <property type="evidence" value="ECO:0007669"/>
    <property type="project" value="UniProtKB-KW"/>
</dbReference>
<proteinExistence type="inferred from homology"/>
<dbReference type="EMBL" id="QGML01000197">
    <property type="protein sequence ID" value="TVY93031.1"/>
    <property type="molecule type" value="Genomic_DNA"/>
</dbReference>
<name>A0A559MJ85_9HELO</name>
<dbReference type="PANTHER" id="PTHR42973:SF54">
    <property type="entry name" value="FAD-BINDING PCMH-TYPE DOMAIN-CONTAINING PROTEIN"/>
    <property type="match status" value="1"/>
</dbReference>
<dbReference type="PROSITE" id="PS51387">
    <property type="entry name" value="FAD_PCMH"/>
    <property type="match status" value="1"/>
</dbReference>
<accession>A0A559MJ85</accession>
<dbReference type="PANTHER" id="PTHR42973">
    <property type="entry name" value="BINDING OXIDOREDUCTASE, PUTATIVE (AFU_ORTHOLOGUE AFUA_1G17690)-RELATED"/>
    <property type="match status" value="1"/>
</dbReference>
<protein>
    <submittedName>
        <fullName evidence="6">Bifunctional solanapyrone synthase</fullName>
    </submittedName>
</protein>
<dbReference type="Gene3D" id="3.30.465.10">
    <property type="match status" value="1"/>
</dbReference>
<dbReference type="InterPro" id="IPR036318">
    <property type="entry name" value="FAD-bd_PCMH-like_sf"/>
</dbReference>
<dbReference type="InterPro" id="IPR050416">
    <property type="entry name" value="FAD-linked_Oxidoreductase"/>
</dbReference>
<keyword evidence="2" id="KW-0285">Flavoprotein</keyword>
<feature type="non-terminal residue" evidence="6">
    <location>
        <position position="1"/>
    </location>
</feature>
<organism evidence="6 7">
    <name type="scientific">Lachnellula willkommii</name>
    <dbReference type="NCBI Taxonomy" id="215461"/>
    <lineage>
        <taxon>Eukaryota</taxon>
        <taxon>Fungi</taxon>
        <taxon>Dikarya</taxon>
        <taxon>Ascomycota</taxon>
        <taxon>Pezizomycotina</taxon>
        <taxon>Leotiomycetes</taxon>
        <taxon>Helotiales</taxon>
        <taxon>Lachnaceae</taxon>
        <taxon>Lachnellula</taxon>
    </lineage>
</organism>
<evidence type="ECO:0000259" key="5">
    <source>
        <dbReference type="PROSITE" id="PS51387"/>
    </source>
</evidence>
<gene>
    <name evidence="6" type="primary">sol5_4</name>
    <name evidence="6" type="ORF">LAWI1_G004138</name>
</gene>
<dbReference type="GO" id="GO:0071949">
    <property type="term" value="F:FAD binding"/>
    <property type="evidence" value="ECO:0007669"/>
    <property type="project" value="InterPro"/>
</dbReference>
<dbReference type="SUPFAM" id="SSF56176">
    <property type="entry name" value="FAD-binding/transporter-associated domain-like"/>
    <property type="match status" value="1"/>
</dbReference>
<evidence type="ECO:0000256" key="3">
    <source>
        <dbReference type="ARBA" id="ARBA00022827"/>
    </source>
</evidence>